<proteinExistence type="inferred from homology"/>
<dbReference type="GO" id="GO:0005634">
    <property type="term" value="C:nucleus"/>
    <property type="evidence" value="ECO:0007669"/>
    <property type="project" value="TreeGrafter"/>
</dbReference>
<dbReference type="PANTHER" id="PTHR13082:SF0">
    <property type="entry name" value="HISTONE DEACETYLASE COMPLEX SUBUNIT SAP18"/>
    <property type="match status" value="1"/>
</dbReference>
<dbReference type="GO" id="GO:0003714">
    <property type="term" value="F:transcription corepressor activity"/>
    <property type="evidence" value="ECO:0007669"/>
    <property type="project" value="TreeGrafter"/>
</dbReference>
<reference evidence="3" key="1">
    <citation type="submission" date="2018-11" db="EMBL/GenBank/DDBJ databases">
        <authorList>
            <consortium name="Pathogen Informatics"/>
        </authorList>
    </citation>
    <scope>NUCLEOTIDE SEQUENCE</scope>
</reference>
<evidence type="ECO:0000313" key="3">
    <source>
        <dbReference type="EMBL" id="VEL31802.1"/>
    </source>
</evidence>
<dbReference type="PANTHER" id="PTHR13082">
    <property type="entry name" value="SAP18"/>
    <property type="match status" value="1"/>
</dbReference>
<comment type="similarity">
    <text evidence="1">Belongs to the SAP18 family.</text>
</comment>
<dbReference type="InterPro" id="IPR010516">
    <property type="entry name" value="SAP18"/>
</dbReference>
<gene>
    <name evidence="3" type="ORF">PXEA_LOCUS25242</name>
</gene>
<dbReference type="Gene3D" id="3.10.20.550">
    <property type="entry name" value="ASAP complex, SAP18 subunit"/>
    <property type="match status" value="1"/>
</dbReference>
<feature type="non-terminal residue" evidence="3">
    <location>
        <position position="1"/>
    </location>
</feature>
<keyword evidence="4" id="KW-1185">Reference proteome</keyword>
<dbReference type="AlphaFoldDB" id="A0A448X9X1"/>
<name>A0A448X9X1_9PLAT</name>
<evidence type="ECO:0000256" key="1">
    <source>
        <dbReference type="ARBA" id="ARBA00009143"/>
    </source>
</evidence>
<dbReference type="OrthoDB" id="440566at2759"/>
<evidence type="ECO:0000256" key="2">
    <source>
        <dbReference type="ARBA" id="ARBA00030511"/>
    </source>
</evidence>
<dbReference type="Proteomes" id="UP000784294">
    <property type="component" value="Unassembled WGS sequence"/>
</dbReference>
<dbReference type="EMBL" id="CAAALY010126708">
    <property type="protein sequence ID" value="VEL31802.1"/>
    <property type="molecule type" value="Genomic_DNA"/>
</dbReference>
<organism evidence="3 4">
    <name type="scientific">Protopolystoma xenopodis</name>
    <dbReference type="NCBI Taxonomy" id="117903"/>
    <lineage>
        <taxon>Eukaryota</taxon>
        <taxon>Metazoa</taxon>
        <taxon>Spiralia</taxon>
        <taxon>Lophotrochozoa</taxon>
        <taxon>Platyhelminthes</taxon>
        <taxon>Monogenea</taxon>
        <taxon>Polyopisthocotylea</taxon>
        <taxon>Polystomatidea</taxon>
        <taxon>Polystomatidae</taxon>
        <taxon>Protopolystoma</taxon>
    </lineage>
</organism>
<dbReference type="Pfam" id="PF06487">
    <property type="entry name" value="SAP18"/>
    <property type="match status" value="1"/>
</dbReference>
<evidence type="ECO:0000313" key="4">
    <source>
        <dbReference type="Proteomes" id="UP000784294"/>
    </source>
</evidence>
<dbReference type="InterPro" id="IPR042534">
    <property type="entry name" value="SAP18_sf"/>
</dbReference>
<comment type="caution">
    <text evidence="3">The sequence shown here is derived from an EMBL/GenBank/DDBJ whole genome shotgun (WGS) entry which is preliminary data.</text>
</comment>
<sequence>MYAFCGGDIDYLLTPYMNSQAEPKDGKVNREKTCPLLLRVFCGSLKHNSLSDYSRGKAPGNELQIYTWLDATLRELSNLVKQVNPEVKRKGTIFDFAVVTPDSRAPVYRLKNIGSVCAGVPSDADRIMLKDCQFCIGDMIDVAITPPQASSQFHIRSSTLNARGGVIRRQIRTFAERPAQSSGPWAE</sequence>
<protein>
    <recommendedName>
        <fullName evidence="2">18 kDa Sin3-associated polypeptide</fullName>
    </recommendedName>
</protein>
<accession>A0A448X9X1</accession>